<comment type="subcellular location">
    <subcellularLocation>
        <location evidence="1">Cell membrane</location>
        <topology evidence="1">Multi-pass membrane protein</topology>
    </subcellularLocation>
</comment>
<feature type="transmembrane region" description="Helical" evidence="6">
    <location>
        <begin position="321"/>
        <end position="343"/>
    </location>
</feature>
<feature type="transmembrane region" description="Helical" evidence="6">
    <location>
        <begin position="177"/>
        <end position="195"/>
    </location>
</feature>
<feature type="transmembrane region" description="Helical" evidence="6">
    <location>
        <begin position="228"/>
        <end position="248"/>
    </location>
</feature>
<evidence type="ECO:0000259" key="7">
    <source>
        <dbReference type="PROSITE" id="PS50850"/>
    </source>
</evidence>
<dbReference type="PANTHER" id="PTHR43124:SF3">
    <property type="entry name" value="CHLORAMPHENICOL EFFLUX PUMP RV0191"/>
    <property type="match status" value="1"/>
</dbReference>
<organism evidence="8 9">
    <name type="scientific">Flammeovirga agarivorans</name>
    <dbReference type="NCBI Taxonomy" id="2726742"/>
    <lineage>
        <taxon>Bacteria</taxon>
        <taxon>Pseudomonadati</taxon>
        <taxon>Bacteroidota</taxon>
        <taxon>Cytophagia</taxon>
        <taxon>Cytophagales</taxon>
        <taxon>Flammeovirgaceae</taxon>
        <taxon>Flammeovirga</taxon>
    </lineage>
</organism>
<dbReference type="SUPFAM" id="SSF103473">
    <property type="entry name" value="MFS general substrate transporter"/>
    <property type="match status" value="1"/>
</dbReference>
<proteinExistence type="predicted"/>
<evidence type="ECO:0000313" key="8">
    <source>
        <dbReference type="EMBL" id="NLR92382.1"/>
    </source>
</evidence>
<evidence type="ECO:0000256" key="3">
    <source>
        <dbReference type="ARBA" id="ARBA00022692"/>
    </source>
</evidence>
<dbReference type="Gene3D" id="1.20.1250.20">
    <property type="entry name" value="MFS general substrate transporter like domains"/>
    <property type="match status" value="2"/>
</dbReference>
<evidence type="ECO:0000256" key="2">
    <source>
        <dbReference type="ARBA" id="ARBA00022475"/>
    </source>
</evidence>
<dbReference type="GO" id="GO:0022857">
    <property type="term" value="F:transmembrane transporter activity"/>
    <property type="evidence" value="ECO:0007669"/>
    <property type="project" value="InterPro"/>
</dbReference>
<keyword evidence="2" id="KW-1003">Cell membrane</keyword>
<feature type="domain" description="Major facilitator superfamily (MFS) profile" evidence="7">
    <location>
        <begin position="18"/>
        <end position="421"/>
    </location>
</feature>
<protein>
    <submittedName>
        <fullName evidence="8">MFS transporter</fullName>
    </submittedName>
</protein>
<dbReference type="InterPro" id="IPR036259">
    <property type="entry name" value="MFS_trans_sf"/>
</dbReference>
<evidence type="ECO:0000313" key="9">
    <source>
        <dbReference type="Proteomes" id="UP000585050"/>
    </source>
</evidence>
<dbReference type="PANTHER" id="PTHR43124">
    <property type="entry name" value="PURINE EFFLUX PUMP PBUE"/>
    <property type="match status" value="1"/>
</dbReference>
<gene>
    <name evidence="8" type="ORF">HGP29_14285</name>
</gene>
<accession>A0A7X8SLL3</accession>
<dbReference type="EMBL" id="JABAIL010000004">
    <property type="protein sequence ID" value="NLR92382.1"/>
    <property type="molecule type" value="Genomic_DNA"/>
</dbReference>
<feature type="transmembrane region" description="Helical" evidence="6">
    <location>
        <begin position="268"/>
        <end position="286"/>
    </location>
</feature>
<dbReference type="InterPro" id="IPR050189">
    <property type="entry name" value="MFS_Efflux_Transporters"/>
</dbReference>
<evidence type="ECO:0000256" key="4">
    <source>
        <dbReference type="ARBA" id="ARBA00022989"/>
    </source>
</evidence>
<dbReference type="Proteomes" id="UP000585050">
    <property type="component" value="Unassembled WGS sequence"/>
</dbReference>
<dbReference type="InterPro" id="IPR020846">
    <property type="entry name" value="MFS_dom"/>
</dbReference>
<feature type="transmembrane region" description="Helical" evidence="6">
    <location>
        <begin position="12"/>
        <end position="31"/>
    </location>
</feature>
<feature type="transmembrane region" description="Helical" evidence="6">
    <location>
        <begin position="295"/>
        <end position="315"/>
    </location>
</feature>
<name>A0A7X8SLL3_9BACT</name>
<keyword evidence="5 6" id="KW-0472">Membrane</keyword>
<keyword evidence="3 6" id="KW-0812">Transmembrane</keyword>
<feature type="transmembrane region" description="Helical" evidence="6">
    <location>
        <begin position="142"/>
        <end position="165"/>
    </location>
</feature>
<feature type="transmembrane region" description="Helical" evidence="6">
    <location>
        <begin position="51"/>
        <end position="75"/>
    </location>
</feature>
<sequence>MTTLTQTETKSSIRAILSVFSAGAFFFYSFIQMTLFSTEAMKAYFIDKLSLASIAEFGSFAGAFLYGTVLMLIPIGILLDKVSVKKVIMSTALLAVVCVIGTSLSNNQTLSMIFRFLLGIAHCAAFMAPFRLAPRWFPSSKLALVSGLLVTFAVFGGWVSGSPVLMMLEYYGGDTTMYINSALGVLVLLCIIFFVQDSPSEESKDVNTEDSLSLMKSLKLAASNSQNWLAGLYIGLLNLSVLLLGAVWGTTYLKFVNPEFSEETYTGIIGMIFIGTMVGSPLCGWISDQLKSRKIAMIGGAFLSLLIMLLIMFPLSNAAGYFYFTFLALGIITSAQTIGYPVIGESNDDEVLGTANGLSAVVLMGIGAIGQPLFGSLVGYFGGNENASMDQLQTAFQSAIWVMPIAFIGAIICGALIKETFRKV</sequence>
<evidence type="ECO:0000256" key="5">
    <source>
        <dbReference type="ARBA" id="ARBA00023136"/>
    </source>
</evidence>
<evidence type="ECO:0000256" key="1">
    <source>
        <dbReference type="ARBA" id="ARBA00004651"/>
    </source>
</evidence>
<dbReference type="RefSeq" id="WP_168883096.1">
    <property type="nucleotide sequence ID" value="NZ_JABAIL010000004.1"/>
</dbReference>
<dbReference type="AlphaFoldDB" id="A0A7X8SLL3"/>
<reference evidence="8 9" key="1">
    <citation type="submission" date="2020-04" db="EMBL/GenBank/DDBJ databases">
        <title>Flammeovirga sp. SR4, a novel species isolated from seawater.</title>
        <authorList>
            <person name="Wang X."/>
        </authorList>
    </citation>
    <scope>NUCLEOTIDE SEQUENCE [LARGE SCALE GENOMIC DNA]</scope>
    <source>
        <strain evidence="8 9">SR4</strain>
    </source>
</reference>
<feature type="transmembrane region" description="Helical" evidence="6">
    <location>
        <begin position="112"/>
        <end position="130"/>
    </location>
</feature>
<keyword evidence="4 6" id="KW-1133">Transmembrane helix</keyword>
<dbReference type="GO" id="GO:0005886">
    <property type="term" value="C:plasma membrane"/>
    <property type="evidence" value="ECO:0007669"/>
    <property type="project" value="UniProtKB-SubCell"/>
</dbReference>
<feature type="transmembrane region" description="Helical" evidence="6">
    <location>
        <begin position="355"/>
        <end position="374"/>
    </location>
</feature>
<dbReference type="PROSITE" id="PS50850">
    <property type="entry name" value="MFS"/>
    <property type="match status" value="1"/>
</dbReference>
<dbReference type="Pfam" id="PF07690">
    <property type="entry name" value="MFS_1"/>
    <property type="match status" value="1"/>
</dbReference>
<feature type="transmembrane region" description="Helical" evidence="6">
    <location>
        <begin position="87"/>
        <end position="106"/>
    </location>
</feature>
<comment type="caution">
    <text evidence="8">The sequence shown here is derived from an EMBL/GenBank/DDBJ whole genome shotgun (WGS) entry which is preliminary data.</text>
</comment>
<dbReference type="InterPro" id="IPR011701">
    <property type="entry name" value="MFS"/>
</dbReference>
<evidence type="ECO:0000256" key="6">
    <source>
        <dbReference type="SAM" id="Phobius"/>
    </source>
</evidence>
<feature type="transmembrane region" description="Helical" evidence="6">
    <location>
        <begin position="394"/>
        <end position="417"/>
    </location>
</feature>
<dbReference type="CDD" id="cd06174">
    <property type="entry name" value="MFS"/>
    <property type="match status" value="1"/>
</dbReference>
<keyword evidence="9" id="KW-1185">Reference proteome</keyword>